<evidence type="ECO:0000256" key="4">
    <source>
        <dbReference type="ARBA" id="ARBA00022859"/>
    </source>
</evidence>
<dbReference type="PANTHER" id="PTHR19433:SF133">
    <property type="entry name" value="IMMUNE-TYPE RECEPTOR 5 PRECURSOR-RELATED"/>
    <property type="match status" value="1"/>
</dbReference>
<organism evidence="12 14">
    <name type="scientific">Betta splendens</name>
    <name type="common">Siamese fighting fish</name>
    <dbReference type="NCBI Taxonomy" id="158456"/>
    <lineage>
        <taxon>Eukaryota</taxon>
        <taxon>Metazoa</taxon>
        <taxon>Chordata</taxon>
        <taxon>Craniata</taxon>
        <taxon>Vertebrata</taxon>
        <taxon>Euteleostomi</taxon>
        <taxon>Actinopterygii</taxon>
        <taxon>Neopterygii</taxon>
        <taxon>Teleostei</taxon>
        <taxon>Neoteleostei</taxon>
        <taxon>Acanthomorphata</taxon>
        <taxon>Anabantaria</taxon>
        <taxon>Anabantiformes</taxon>
        <taxon>Anabantoidei</taxon>
        <taxon>Osphronemidae</taxon>
        <taxon>Betta</taxon>
    </lineage>
</organism>
<feature type="chain" id="PRO_5044702253" evidence="10">
    <location>
        <begin position="17"/>
        <end position="346"/>
    </location>
</feature>
<protein>
    <submittedName>
        <fullName evidence="13 14">Uncharacterized protein LOC114864459 isoform X1</fullName>
    </submittedName>
</protein>
<dbReference type="GO" id="GO:0002376">
    <property type="term" value="P:immune system process"/>
    <property type="evidence" value="ECO:0007669"/>
    <property type="project" value="UniProtKB-KW"/>
</dbReference>
<dbReference type="GeneID" id="114864459"/>
<dbReference type="InterPro" id="IPR003599">
    <property type="entry name" value="Ig_sub"/>
</dbReference>
<evidence type="ECO:0000256" key="5">
    <source>
        <dbReference type="ARBA" id="ARBA00023136"/>
    </source>
</evidence>
<evidence type="ECO:0000259" key="11">
    <source>
        <dbReference type="SMART" id="SM00409"/>
    </source>
</evidence>
<dbReference type="SUPFAM" id="SSF48726">
    <property type="entry name" value="Immunoglobulin"/>
    <property type="match status" value="1"/>
</dbReference>
<keyword evidence="6" id="KW-1015">Disulfide bond</keyword>
<dbReference type="Proteomes" id="UP000515150">
    <property type="component" value="Chromosome 10"/>
</dbReference>
<evidence type="ECO:0000256" key="2">
    <source>
        <dbReference type="ARBA" id="ARBA00022475"/>
    </source>
</evidence>
<keyword evidence="4" id="KW-0391">Immunity</keyword>
<evidence type="ECO:0000256" key="10">
    <source>
        <dbReference type="SAM" id="SignalP"/>
    </source>
</evidence>
<evidence type="ECO:0000256" key="6">
    <source>
        <dbReference type="ARBA" id="ARBA00023157"/>
    </source>
</evidence>
<feature type="compositionally biased region" description="Basic and acidic residues" evidence="8">
    <location>
        <begin position="321"/>
        <end position="332"/>
    </location>
</feature>
<dbReference type="Pfam" id="PF07686">
    <property type="entry name" value="V-set"/>
    <property type="match status" value="1"/>
</dbReference>
<evidence type="ECO:0000256" key="7">
    <source>
        <dbReference type="ARBA" id="ARBA00023180"/>
    </source>
</evidence>
<dbReference type="Gene3D" id="2.60.40.10">
    <property type="entry name" value="Immunoglobulins"/>
    <property type="match status" value="1"/>
</dbReference>
<evidence type="ECO:0000313" key="13">
    <source>
        <dbReference type="RefSeq" id="XP_055368530.1"/>
    </source>
</evidence>
<feature type="signal peptide" evidence="10">
    <location>
        <begin position="1"/>
        <end position="16"/>
    </location>
</feature>
<feature type="region of interest" description="Disordered" evidence="8">
    <location>
        <begin position="317"/>
        <end position="346"/>
    </location>
</feature>
<keyword evidence="9" id="KW-1133">Transmembrane helix</keyword>
<dbReference type="OrthoDB" id="8962861at2759"/>
<dbReference type="InterPro" id="IPR052051">
    <property type="entry name" value="TCR_complex_component"/>
</dbReference>
<keyword evidence="7" id="KW-0325">Glycoprotein</keyword>
<dbReference type="InterPro" id="IPR013106">
    <property type="entry name" value="Ig_V-set"/>
</dbReference>
<dbReference type="AlphaFoldDB" id="A0A9W2Y3J8"/>
<keyword evidence="3 10" id="KW-0732">Signal</keyword>
<sequence length="346" mass="38069">MQLLFLLLLIVSGGREYVYEGYRNSTFLSILRQTWSVYPGSTDDLRVETVRVGNDVNLPCAREGVGSLFWIRLVSGAFPRVIQKSSGYGINDDRIQTSKEPGKFNLHISKAELSDHAVYICLKTLQHDFMFLDGVDLRVEALDPYVTAVTSPEPINPGNLTFPSSTNNETEGNLICCFGAQSHRLHLSFTCSDGNTFVECDEKLDGHSAKKCVVSFFKNIRSSDDASYNCAVATCEDTDSEKNDEALNTTVISVLSAALAVSLLVVVFLLHSVKKLQNKACDCCKASVDLQTIASGEQENQQTVEDSLVYSTPVFTSKKSSKAERRGAKPLEEESTYTNVRALGLD</sequence>
<keyword evidence="12" id="KW-1185">Reference proteome</keyword>
<evidence type="ECO:0000256" key="1">
    <source>
        <dbReference type="ARBA" id="ARBA00004236"/>
    </source>
</evidence>
<dbReference type="PANTHER" id="PTHR19433">
    <property type="entry name" value="T-CELL RECEPTOR ALPHA CHAIN V REGION-RELATED"/>
    <property type="match status" value="1"/>
</dbReference>
<evidence type="ECO:0000256" key="3">
    <source>
        <dbReference type="ARBA" id="ARBA00022729"/>
    </source>
</evidence>
<gene>
    <name evidence="13 14" type="primary">LOC114864459</name>
</gene>
<keyword evidence="5 9" id="KW-0472">Membrane</keyword>
<dbReference type="RefSeq" id="XP_055368530.1">
    <property type="nucleotide sequence ID" value="XM_055512555.1"/>
</dbReference>
<evidence type="ECO:0000256" key="8">
    <source>
        <dbReference type="SAM" id="MobiDB-lite"/>
    </source>
</evidence>
<dbReference type="GO" id="GO:0005886">
    <property type="term" value="C:plasma membrane"/>
    <property type="evidence" value="ECO:0007669"/>
    <property type="project" value="UniProtKB-SubCell"/>
</dbReference>
<dbReference type="GO" id="GO:0009617">
    <property type="term" value="P:response to bacterium"/>
    <property type="evidence" value="ECO:0007669"/>
    <property type="project" value="TreeGrafter"/>
</dbReference>
<evidence type="ECO:0000313" key="12">
    <source>
        <dbReference type="Proteomes" id="UP000515150"/>
    </source>
</evidence>
<feature type="domain" description="Immunoglobulin" evidence="11">
    <location>
        <begin position="45"/>
        <end position="140"/>
    </location>
</feature>
<reference evidence="13 14" key="1">
    <citation type="submission" date="2025-04" db="UniProtKB">
        <authorList>
            <consortium name="RefSeq"/>
        </authorList>
    </citation>
    <scope>IDENTIFICATION</scope>
</reference>
<name>A0A9W2Y3J8_BETSP</name>
<keyword evidence="9" id="KW-0812">Transmembrane</keyword>
<keyword evidence="2" id="KW-1003">Cell membrane</keyword>
<feature type="transmembrane region" description="Helical" evidence="9">
    <location>
        <begin position="251"/>
        <end position="270"/>
    </location>
</feature>
<comment type="subcellular location">
    <subcellularLocation>
        <location evidence="1">Cell membrane</location>
    </subcellularLocation>
</comment>
<dbReference type="RefSeq" id="XP_055368531.1">
    <property type="nucleotide sequence ID" value="XM_055512556.1"/>
</dbReference>
<proteinExistence type="predicted"/>
<evidence type="ECO:0000256" key="9">
    <source>
        <dbReference type="SAM" id="Phobius"/>
    </source>
</evidence>
<accession>A0A9W2Y3J8</accession>
<evidence type="ECO:0000313" key="14">
    <source>
        <dbReference type="RefSeq" id="XP_055368531.1"/>
    </source>
</evidence>
<dbReference type="SMART" id="SM00409">
    <property type="entry name" value="IG"/>
    <property type="match status" value="1"/>
</dbReference>
<dbReference type="InterPro" id="IPR013783">
    <property type="entry name" value="Ig-like_fold"/>
</dbReference>
<dbReference type="InterPro" id="IPR036179">
    <property type="entry name" value="Ig-like_dom_sf"/>
</dbReference>